<keyword evidence="8" id="KW-1185">Reference proteome</keyword>
<dbReference type="EMBL" id="JAGDEL010000008">
    <property type="protein sequence ID" value="MBO1512573.1"/>
    <property type="molecule type" value="Genomic_DNA"/>
</dbReference>
<accession>A0ABS3N3V1</accession>
<evidence type="ECO:0000256" key="3">
    <source>
        <dbReference type="ARBA" id="ARBA00022692"/>
    </source>
</evidence>
<feature type="transmembrane region" description="Helical" evidence="6">
    <location>
        <begin position="155"/>
        <end position="173"/>
    </location>
</feature>
<feature type="transmembrane region" description="Helical" evidence="6">
    <location>
        <begin position="59"/>
        <end position="79"/>
    </location>
</feature>
<feature type="transmembrane region" description="Helical" evidence="6">
    <location>
        <begin position="185"/>
        <end position="204"/>
    </location>
</feature>
<dbReference type="Gene3D" id="1.20.1740.10">
    <property type="entry name" value="Amino acid/polyamine transporter I"/>
    <property type="match status" value="1"/>
</dbReference>
<feature type="transmembrane region" description="Helical" evidence="6">
    <location>
        <begin position="409"/>
        <end position="427"/>
    </location>
</feature>
<keyword evidence="3 6" id="KW-0812">Transmembrane</keyword>
<gene>
    <name evidence="7" type="ORF">I7822_12925</name>
</gene>
<feature type="transmembrane region" description="Helical" evidence="6">
    <location>
        <begin position="216"/>
        <end position="235"/>
    </location>
</feature>
<feature type="transmembrane region" description="Helical" evidence="6">
    <location>
        <begin position="433"/>
        <end position="452"/>
    </location>
</feature>
<dbReference type="Proteomes" id="UP000663981">
    <property type="component" value="Unassembled WGS sequence"/>
</dbReference>
<evidence type="ECO:0000256" key="5">
    <source>
        <dbReference type="ARBA" id="ARBA00023136"/>
    </source>
</evidence>
<dbReference type="Pfam" id="PF13520">
    <property type="entry name" value="AA_permease_2"/>
    <property type="match status" value="1"/>
</dbReference>
<feature type="transmembrane region" description="Helical" evidence="6">
    <location>
        <begin position="377"/>
        <end position="397"/>
    </location>
</feature>
<keyword evidence="2" id="KW-0813">Transport</keyword>
<evidence type="ECO:0000256" key="4">
    <source>
        <dbReference type="ARBA" id="ARBA00022989"/>
    </source>
</evidence>
<protein>
    <submittedName>
        <fullName evidence="7">Amino acid permease</fullName>
    </submittedName>
</protein>
<reference evidence="7 8" key="1">
    <citation type="submission" date="2021-03" db="EMBL/GenBank/DDBJ databases">
        <title>Whole genome sequence of Metabacillus bambusae BG109.</title>
        <authorList>
            <person name="Jeong J.W."/>
        </authorList>
    </citation>
    <scope>NUCLEOTIDE SEQUENCE [LARGE SCALE GENOMIC DNA]</scope>
    <source>
        <strain evidence="7 8">BG109</strain>
    </source>
</reference>
<evidence type="ECO:0000313" key="7">
    <source>
        <dbReference type="EMBL" id="MBO1512573.1"/>
    </source>
</evidence>
<evidence type="ECO:0000256" key="1">
    <source>
        <dbReference type="ARBA" id="ARBA00004141"/>
    </source>
</evidence>
<organism evidence="7 8">
    <name type="scientific">Metabacillus bambusae</name>
    <dbReference type="NCBI Taxonomy" id="2795218"/>
    <lineage>
        <taxon>Bacteria</taxon>
        <taxon>Bacillati</taxon>
        <taxon>Bacillota</taxon>
        <taxon>Bacilli</taxon>
        <taxon>Bacillales</taxon>
        <taxon>Bacillaceae</taxon>
        <taxon>Metabacillus</taxon>
    </lineage>
</organism>
<sequence>MSSLFRKKSISQLIQQSNQKSLNRTLSALDLTMLGIGAIIGTGIFVLTGVVAAESAGPALVLSFILSGIACALAAFCYAEFASSVPISGSVYTYTYATLGEIFAFLIGWDLMLEYLLATAAVATGWSGYFQALLEGFGITLPAILTSAPGSGEGGMINLPAIIIIFLITALLSKGIKESTRVNNIMVFIKLAVIVAFIVSGIFYVKPENWTPFAPFGFEGIITGAATVFFAYIGFDAVATASEEVKRPQRDVPIGIIASLTVCTGLYIIVALILTGMVPYSQLNVSDPVTFALQFVGQNSLAGIISVGAITGITTVLLVMMYAQVRISFAMSRDGLLPKKLSKVHPTFKTPFQNTWMTGLIAALIAGFVDLTTLAHLVNMGTLAAFTLISIAVIALRRTHPDLERAFKVPFVPFLPAISALLCIYLMTSLPVITWISFVIWICIGLIIYFVYARHHSKLGK</sequence>
<name>A0ABS3N3V1_9BACI</name>
<dbReference type="RefSeq" id="WP_207978703.1">
    <property type="nucleotide sequence ID" value="NZ_JAGDEL010000008.1"/>
</dbReference>
<keyword evidence="5 6" id="KW-0472">Membrane</keyword>
<feature type="transmembrane region" description="Helical" evidence="6">
    <location>
        <begin position="256"/>
        <end position="280"/>
    </location>
</feature>
<dbReference type="PANTHER" id="PTHR43243:SF4">
    <property type="entry name" value="CATIONIC AMINO ACID TRANSPORTER 4"/>
    <property type="match status" value="1"/>
</dbReference>
<dbReference type="PANTHER" id="PTHR43243">
    <property type="entry name" value="INNER MEMBRANE TRANSPORTER YGJI-RELATED"/>
    <property type="match status" value="1"/>
</dbReference>
<evidence type="ECO:0000313" key="8">
    <source>
        <dbReference type="Proteomes" id="UP000663981"/>
    </source>
</evidence>
<evidence type="ECO:0000256" key="2">
    <source>
        <dbReference type="ARBA" id="ARBA00022448"/>
    </source>
</evidence>
<feature type="transmembrane region" description="Helical" evidence="6">
    <location>
        <begin position="300"/>
        <end position="323"/>
    </location>
</feature>
<feature type="transmembrane region" description="Helical" evidence="6">
    <location>
        <begin position="352"/>
        <end position="371"/>
    </location>
</feature>
<keyword evidence="4 6" id="KW-1133">Transmembrane helix</keyword>
<feature type="transmembrane region" description="Helical" evidence="6">
    <location>
        <begin position="91"/>
        <end position="109"/>
    </location>
</feature>
<comment type="subcellular location">
    <subcellularLocation>
        <location evidence="1">Membrane</location>
        <topology evidence="1">Multi-pass membrane protein</topology>
    </subcellularLocation>
</comment>
<proteinExistence type="predicted"/>
<dbReference type="InterPro" id="IPR002293">
    <property type="entry name" value="AA/rel_permease1"/>
</dbReference>
<comment type="caution">
    <text evidence="7">The sequence shown here is derived from an EMBL/GenBank/DDBJ whole genome shotgun (WGS) entry which is preliminary data.</text>
</comment>
<feature type="transmembrane region" description="Helical" evidence="6">
    <location>
        <begin position="28"/>
        <end position="53"/>
    </location>
</feature>
<dbReference type="PIRSF" id="PIRSF006060">
    <property type="entry name" value="AA_transporter"/>
    <property type="match status" value="1"/>
</dbReference>
<evidence type="ECO:0000256" key="6">
    <source>
        <dbReference type="SAM" id="Phobius"/>
    </source>
</evidence>